<dbReference type="SMART" id="SM00862">
    <property type="entry name" value="Trans_reg_C"/>
    <property type="match status" value="1"/>
</dbReference>
<dbReference type="SUPFAM" id="SSF52172">
    <property type="entry name" value="CheY-like"/>
    <property type="match status" value="1"/>
</dbReference>
<evidence type="ECO:0000256" key="5">
    <source>
        <dbReference type="PROSITE-ProRule" id="PRU01091"/>
    </source>
</evidence>
<dbReference type="SMART" id="SM00448">
    <property type="entry name" value="REC"/>
    <property type="match status" value="1"/>
</dbReference>
<evidence type="ECO:0000259" key="6">
    <source>
        <dbReference type="PROSITE" id="PS50110"/>
    </source>
</evidence>
<sequence>MSKDKLRILLAEDDLNLGVLLMDYLETEGFDVKLCKDGELALKAFHSHSFDLCLLDVMMPYRDGFSLAKEIRTKDKKIPVIFITARSLKEDKLKGYDLGADDYITKPFDEEELLWKIKAVIRRIPESVGEDKSEVISIGKYTFNVSNQSLTIGASTKRITEKESDILNYIAIRRNRVIKREEMLKDLWGENDYFLGRSLDVFITKIRKYLKEDPDISIENVFKVGFIFNVPPKQIEQ</sequence>
<keyword evidence="2" id="KW-0902">Two-component regulatory system</keyword>
<dbReference type="PANTHER" id="PTHR48111">
    <property type="entry name" value="REGULATOR OF RPOS"/>
    <property type="match status" value="1"/>
</dbReference>
<gene>
    <name evidence="8" type="ORF">QNI16_10780</name>
</gene>
<dbReference type="Gene3D" id="6.10.250.690">
    <property type="match status" value="1"/>
</dbReference>
<dbReference type="CDD" id="cd17574">
    <property type="entry name" value="REC_OmpR"/>
    <property type="match status" value="1"/>
</dbReference>
<dbReference type="GO" id="GO:0005829">
    <property type="term" value="C:cytosol"/>
    <property type="evidence" value="ECO:0007669"/>
    <property type="project" value="TreeGrafter"/>
</dbReference>
<feature type="domain" description="OmpR/PhoB-type" evidence="7">
    <location>
        <begin position="133"/>
        <end position="230"/>
    </location>
</feature>
<evidence type="ECO:0000256" key="3">
    <source>
        <dbReference type="ARBA" id="ARBA00023125"/>
    </source>
</evidence>
<dbReference type="PANTHER" id="PTHR48111:SF40">
    <property type="entry name" value="PHOSPHATE REGULON TRANSCRIPTIONAL REGULATORY PROTEIN PHOB"/>
    <property type="match status" value="1"/>
</dbReference>
<dbReference type="EMBL" id="JASJOS010000004">
    <property type="protein sequence ID" value="MDJ1480967.1"/>
    <property type="molecule type" value="Genomic_DNA"/>
</dbReference>
<dbReference type="InterPro" id="IPR016032">
    <property type="entry name" value="Sig_transdc_resp-reg_C-effctor"/>
</dbReference>
<reference evidence="8" key="1">
    <citation type="submission" date="2023-05" db="EMBL/GenBank/DDBJ databases">
        <authorList>
            <person name="Zhang X."/>
        </authorList>
    </citation>
    <scope>NUCLEOTIDE SEQUENCE</scope>
    <source>
        <strain evidence="8">YF14B1</strain>
    </source>
</reference>
<name>A0AAE3QKC6_9BACT</name>
<feature type="domain" description="Response regulatory" evidence="6">
    <location>
        <begin position="7"/>
        <end position="121"/>
    </location>
</feature>
<organism evidence="8 9">
    <name type="scientific">Xanthocytophaga flava</name>
    <dbReference type="NCBI Taxonomy" id="3048013"/>
    <lineage>
        <taxon>Bacteria</taxon>
        <taxon>Pseudomonadati</taxon>
        <taxon>Bacteroidota</taxon>
        <taxon>Cytophagia</taxon>
        <taxon>Cytophagales</taxon>
        <taxon>Rhodocytophagaceae</taxon>
        <taxon>Xanthocytophaga</taxon>
    </lineage>
</organism>
<feature type="DNA-binding region" description="OmpR/PhoB-type" evidence="5">
    <location>
        <begin position="133"/>
        <end position="230"/>
    </location>
</feature>
<keyword evidence="3 5" id="KW-0238">DNA-binding</keyword>
<accession>A0AAE3QKC6</accession>
<dbReference type="FunFam" id="3.40.50.2300:FF:000073">
    <property type="entry name" value="DNA-binding response regulator RprY"/>
    <property type="match status" value="1"/>
</dbReference>
<proteinExistence type="predicted"/>
<dbReference type="RefSeq" id="WP_313978140.1">
    <property type="nucleotide sequence ID" value="NZ_JASJOS010000004.1"/>
</dbReference>
<evidence type="ECO:0000256" key="1">
    <source>
        <dbReference type="ARBA" id="ARBA00022553"/>
    </source>
</evidence>
<evidence type="ECO:0000259" key="7">
    <source>
        <dbReference type="PROSITE" id="PS51755"/>
    </source>
</evidence>
<dbReference type="SUPFAM" id="SSF46894">
    <property type="entry name" value="C-terminal effector domain of the bipartite response regulators"/>
    <property type="match status" value="1"/>
</dbReference>
<evidence type="ECO:0000256" key="4">
    <source>
        <dbReference type="PROSITE-ProRule" id="PRU00169"/>
    </source>
</evidence>
<protein>
    <submittedName>
        <fullName evidence="8">Response regulator transcription factor</fullName>
    </submittedName>
</protein>
<evidence type="ECO:0000313" key="8">
    <source>
        <dbReference type="EMBL" id="MDJ1480967.1"/>
    </source>
</evidence>
<evidence type="ECO:0000256" key="2">
    <source>
        <dbReference type="ARBA" id="ARBA00023012"/>
    </source>
</evidence>
<dbReference type="GO" id="GO:0000156">
    <property type="term" value="F:phosphorelay response regulator activity"/>
    <property type="evidence" value="ECO:0007669"/>
    <property type="project" value="TreeGrafter"/>
</dbReference>
<dbReference type="Pfam" id="PF00072">
    <property type="entry name" value="Response_reg"/>
    <property type="match status" value="1"/>
</dbReference>
<feature type="modified residue" description="4-aspartylphosphate" evidence="4">
    <location>
        <position position="56"/>
    </location>
</feature>
<dbReference type="AlphaFoldDB" id="A0AAE3QKC6"/>
<dbReference type="Gene3D" id="1.10.10.10">
    <property type="entry name" value="Winged helix-like DNA-binding domain superfamily/Winged helix DNA-binding domain"/>
    <property type="match status" value="1"/>
</dbReference>
<dbReference type="InterPro" id="IPR001789">
    <property type="entry name" value="Sig_transdc_resp-reg_receiver"/>
</dbReference>
<dbReference type="InterPro" id="IPR039420">
    <property type="entry name" value="WalR-like"/>
</dbReference>
<dbReference type="Pfam" id="PF00486">
    <property type="entry name" value="Trans_reg_C"/>
    <property type="match status" value="1"/>
</dbReference>
<dbReference type="PROSITE" id="PS50110">
    <property type="entry name" value="RESPONSE_REGULATORY"/>
    <property type="match status" value="1"/>
</dbReference>
<dbReference type="GO" id="GO:0000976">
    <property type="term" value="F:transcription cis-regulatory region binding"/>
    <property type="evidence" value="ECO:0007669"/>
    <property type="project" value="TreeGrafter"/>
</dbReference>
<dbReference type="Gene3D" id="3.40.50.2300">
    <property type="match status" value="1"/>
</dbReference>
<keyword evidence="1 4" id="KW-0597">Phosphoprotein</keyword>
<dbReference type="Proteomes" id="UP001241110">
    <property type="component" value="Unassembled WGS sequence"/>
</dbReference>
<dbReference type="GO" id="GO:0006355">
    <property type="term" value="P:regulation of DNA-templated transcription"/>
    <property type="evidence" value="ECO:0007669"/>
    <property type="project" value="InterPro"/>
</dbReference>
<dbReference type="CDD" id="cd00383">
    <property type="entry name" value="trans_reg_C"/>
    <property type="match status" value="1"/>
</dbReference>
<dbReference type="InterPro" id="IPR036388">
    <property type="entry name" value="WH-like_DNA-bd_sf"/>
</dbReference>
<dbReference type="InterPro" id="IPR011006">
    <property type="entry name" value="CheY-like_superfamily"/>
</dbReference>
<dbReference type="PROSITE" id="PS51755">
    <property type="entry name" value="OMPR_PHOB"/>
    <property type="match status" value="1"/>
</dbReference>
<dbReference type="GO" id="GO:0032993">
    <property type="term" value="C:protein-DNA complex"/>
    <property type="evidence" value="ECO:0007669"/>
    <property type="project" value="TreeGrafter"/>
</dbReference>
<evidence type="ECO:0000313" key="9">
    <source>
        <dbReference type="Proteomes" id="UP001241110"/>
    </source>
</evidence>
<dbReference type="InterPro" id="IPR001867">
    <property type="entry name" value="OmpR/PhoB-type_DNA-bd"/>
</dbReference>
<comment type="caution">
    <text evidence="8">The sequence shown here is derived from an EMBL/GenBank/DDBJ whole genome shotgun (WGS) entry which is preliminary data.</text>
</comment>